<dbReference type="Gene3D" id="3.90.70.10">
    <property type="entry name" value="Cysteine proteinases"/>
    <property type="match status" value="1"/>
</dbReference>
<evidence type="ECO:0000313" key="3">
    <source>
        <dbReference type="Proteomes" id="UP000295830"/>
    </source>
</evidence>
<dbReference type="Pfam" id="PF14559">
    <property type="entry name" value="TPR_19"/>
    <property type="match status" value="1"/>
</dbReference>
<dbReference type="Pfam" id="PF13529">
    <property type="entry name" value="Peptidase_C39_2"/>
    <property type="match status" value="1"/>
</dbReference>
<keyword evidence="3" id="KW-1185">Reference proteome</keyword>
<comment type="caution">
    <text evidence="2">The sequence shown here is derived from an EMBL/GenBank/DDBJ whole genome shotgun (WGS) entry which is preliminary data.</text>
</comment>
<evidence type="ECO:0000313" key="2">
    <source>
        <dbReference type="EMBL" id="TDT40381.1"/>
    </source>
</evidence>
<name>A0A4R7JQC3_9GAMM</name>
<dbReference type="SUPFAM" id="SSF48452">
    <property type="entry name" value="TPR-like"/>
    <property type="match status" value="1"/>
</dbReference>
<organism evidence="2 3">
    <name type="scientific">Halospina denitrificans</name>
    <dbReference type="NCBI Taxonomy" id="332522"/>
    <lineage>
        <taxon>Bacteria</taxon>
        <taxon>Pseudomonadati</taxon>
        <taxon>Pseudomonadota</taxon>
        <taxon>Gammaproteobacteria</taxon>
        <taxon>Halospina</taxon>
    </lineage>
</organism>
<dbReference type="AlphaFoldDB" id="A0A4R7JQC3"/>
<dbReference type="OrthoDB" id="5611441at2"/>
<dbReference type="PROSITE" id="PS51257">
    <property type="entry name" value="PROKAR_LIPOPROTEIN"/>
    <property type="match status" value="1"/>
</dbReference>
<proteinExistence type="predicted"/>
<reference evidence="2 3" key="1">
    <citation type="submission" date="2019-03" db="EMBL/GenBank/DDBJ databases">
        <title>Genomic Encyclopedia of Type Strains, Phase IV (KMG-IV): sequencing the most valuable type-strain genomes for metagenomic binning, comparative biology and taxonomic classification.</title>
        <authorList>
            <person name="Goeker M."/>
        </authorList>
    </citation>
    <scope>NUCLEOTIDE SEQUENCE [LARGE SCALE GENOMIC DNA]</scope>
    <source>
        <strain evidence="2 3">DSM 15505</strain>
    </source>
</reference>
<protein>
    <submittedName>
        <fullName evidence="2">Peptidase C39-like protein</fullName>
    </submittedName>
</protein>
<dbReference type="EMBL" id="SOAX01000004">
    <property type="protein sequence ID" value="TDT40381.1"/>
    <property type="molecule type" value="Genomic_DNA"/>
</dbReference>
<dbReference type="RefSeq" id="WP_133736385.1">
    <property type="nucleotide sequence ID" value="NZ_SOAX01000004.1"/>
</dbReference>
<feature type="domain" description="Peptidase C39-like" evidence="1">
    <location>
        <begin position="50"/>
        <end position="162"/>
    </location>
</feature>
<dbReference type="InterPro" id="IPR011990">
    <property type="entry name" value="TPR-like_helical_dom_sf"/>
</dbReference>
<evidence type="ECO:0000259" key="1">
    <source>
        <dbReference type="Pfam" id="PF13529"/>
    </source>
</evidence>
<dbReference type="Proteomes" id="UP000295830">
    <property type="component" value="Unassembled WGS sequence"/>
</dbReference>
<accession>A0A4R7JQC3</accession>
<dbReference type="CDD" id="cd02549">
    <property type="entry name" value="Peptidase_C39A"/>
    <property type="match status" value="1"/>
</dbReference>
<dbReference type="NCBIfam" id="NF033920">
    <property type="entry name" value="C39_PA2778_fam"/>
    <property type="match status" value="1"/>
</dbReference>
<dbReference type="InterPro" id="IPR039564">
    <property type="entry name" value="Peptidase_C39-like"/>
</dbReference>
<dbReference type="Gene3D" id="1.25.40.10">
    <property type="entry name" value="Tetratricopeptide repeat domain"/>
    <property type="match status" value="1"/>
</dbReference>
<gene>
    <name evidence="2" type="ORF">DES49_2147</name>
</gene>
<sequence>MRHQHLLLRPLHQLALVAAALILGGCAANHEWPEKREGSGARPEHRTLEDIPFHAQDAYQCGPAALSTMLNARDIPATPDELVDRVYLPERGGTLQVEMVSAARERGLLVYPLEGSLDALMQEIAAGNPVLVMQNLALEWWPQWHFAVVIGYDREASEVILHTDTRRAHAEPMRPFMNSWKRADYWARVMVPPDQLPATAQPLPWLSAASDLEATGQLEAARRAYKTALTEWPDEPAPRFGLGNVAYAMDRPGPALTHFQQLTRTHPQMAPAWNNLTVLLSEQGCAIAARRVHDCARKTLGDEAELPERPALRETRRATTACPIIRCPER</sequence>
<dbReference type="InterPro" id="IPR039563">
    <property type="entry name" value="Peptidase_C39_single_dom"/>
</dbReference>